<organism evidence="1 2">
    <name type="scientific">Funneliformis caledonium</name>
    <dbReference type="NCBI Taxonomy" id="1117310"/>
    <lineage>
        <taxon>Eukaryota</taxon>
        <taxon>Fungi</taxon>
        <taxon>Fungi incertae sedis</taxon>
        <taxon>Mucoromycota</taxon>
        <taxon>Glomeromycotina</taxon>
        <taxon>Glomeromycetes</taxon>
        <taxon>Glomerales</taxon>
        <taxon>Glomeraceae</taxon>
        <taxon>Funneliformis</taxon>
    </lineage>
</organism>
<dbReference type="Proteomes" id="UP000789570">
    <property type="component" value="Unassembled WGS sequence"/>
</dbReference>
<sequence>LMSDNLDINLALIGVVGNGSDSGFGKCPDCGKERISDRCENLNLDNLIRYTQLNANGSIDYLEYIDFKRFDLIENTNKGDAFSNIYSAIWMEGPRWIWDEMADQWIRNGPIRVFLKKLNNSQIISTDYLNQLYKCQRCLHGGSVADLFELSDQFDLAEEKKFSNLESNGFYQERIHHEAFYTSRLLYFPE</sequence>
<name>A0A9N9N7N0_9GLOM</name>
<gene>
    <name evidence="1" type="ORF">FCALED_LOCUS13920</name>
</gene>
<comment type="caution">
    <text evidence="1">The sequence shown here is derived from an EMBL/GenBank/DDBJ whole genome shotgun (WGS) entry which is preliminary data.</text>
</comment>
<dbReference type="AlphaFoldDB" id="A0A9N9N7N0"/>
<feature type="non-terminal residue" evidence="1">
    <location>
        <position position="1"/>
    </location>
</feature>
<protein>
    <submittedName>
        <fullName evidence="1">4233_t:CDS:1</fullName>
    </submittedName>
</protein>
<accession>A0A9N9N7N0</accession>
<evidence type="ECO:0000313" key="2">
    <source>
        <dbReference type="Proteomes" id="UP000789570"/>
    </source>
</evidence>
<reference evidence="1" key="1">
    <citation type="submission" date="2021-06" db="EMBL/GenBank/DDBJ databases">
        <authorList>
            <person name="Kallberg Y."/>
            <person name="Tangrot J."/>
            <person name="Rosling A."/>
        </authorList>
    </citation>
    <scope>NUCLEOTIDE SEQUENCE</scope>
    <source>
        <strain evidence="1">UK204</strain>
    </source>
</reference>
<dbReference type="EMBL" id="CAJVPQ010008908">
    <property type="protein sequence ID" value="CAG8711146.1"/>
    <property type="molecule type" value="Genomic_DNA"/>
</dbReference>
<proteinExistence type="predicted"/>
<keyword evidence="2" id="KW-1185">Reference proteome</keyword>
<evidence type="ECO:0000313" key="1">
    <source>
        <dbReference type="EMBL" id="CAG8711146.1"/>
    </source>
</evidence>